<keyword evidence="2 8" id="KW-0699">rRNA-binding</keyword>
<dbReference type="HAMAP" id="MF_01326_B">
    <property type="entry name" value="Ribosomal_uL24_B"/>
    <property type="match status" value="1"/>
</dbReference>
<comment type="function">
    <text evidence="8">One of two assembly initiator proteins, it binds directly to the 5'-end of the 23S rRNA, where it nucleates assembly of the 50S subunit.</text>
</comment>
<dbReference type="Gene3D" id="2.30.30.30">
    <property type="match status" value="1"/>
</dbReference>
<dbReference type="PROSITE" id="PS01108">
    <property type="entry name" value="RIBOSOMAL_L24"/>
    <property type="match status" value="1"/>
</dbReference>
<evidence type="ECO:0000256" key="4">
    <source>
        <dbReference type="ARBA" id="ARBA00022980"/>
    </source>
</evidence>
<dbReference type="GO" id="GO:0006412">
    <property type="term" value="P:translation"/>
    <property type="evidence" value="ECO:0007669"/>
    <property type="project" value="UniProtKB-UniRule"/>
</dbReference>
<evidence type="ECO:0000256" key="6">
    <source>
        <dbReference type="ARBA" id="ARBA00035206"/>
    </source>
</evidence>
<dbReference type="FunFam" id="2.30.30.30:FF:000004">
    <property type="entry name" value="50S ribosomal protein L24"/>
    <property type="match status" value="1"/>
</dbReference>
<dbReference type="EMBL" id="MHLN01000030">
    <property type="protein sequence ID" value="OGZ10902.1"/>
    <property type="molecule type" value="Genomic_DNA"/>
</dbReference>
<feature type="domain" description="KOW" evidence="10">
    <location>
        <begin position="2"/>
        <end position="29"/>
    </location>
</feature>
<dbReference type="AlphaFoldDB" id="A0A1G2DBQ6"/>
<sequence>MNIKKGDNVIVMTGKDKGKKGKILRVFPKKSLVLVENVNAKKRHTKPKRSGEKGQILEIAAPIHMSNVMISDPKTGAPTRVGMKIENGKKARMAKKSGRPI</sequence>
<dbReference type="InterPro" id="IPR041988">
    <property type="entry name" value="Ribosomal_uL24_KOW"/>
</dbReference>
<evidence type="ECO:0000313" key="11">
    <source>
        <dbReference type="EMBL" id="OGZ10902.1"/>
    </source>
</evidence>
<comment type="function">
    <text evidence="7 8">One of the proteins that surrounds the polypeptide exit tunnel on the outside of the subunit.</text>
</comment>
<proteinExistence type="inferred from homology"/>
<reference evidence="11 12" key="1">
    <citation type="journal article" date="2016" name="Nat. Commun.">
        <title>Thousands of microbial genomes shed light on interconnected biogeochemical processes in an aquifer system.</title>
        <authorList>
            <person name="Anantharaman K."/>
            <person name="Brown C.T."/>
            <person name="Hug L.A."/>
            <person name="Sharon I."/>
            <person name="Castelle C.J."/>
            <person name="Probst A.J."/>
            <person name="Thomas B.C."/>
            <person name="Singh A."/>
            <person name="Wilkins M.J."/>
            <person name="Karaoz U."/>
            <person name="Brodie E.L."/>
            <person name="Williams K.H."/>
            <person name="Hubbard S.S."/>
            <person name="Banfield J.F."/>
        </authorList>
    </citation>
    <scope>NUCLEOTIDE SEQUENCE [LARGE SCALE GENOMIC DNA]</scope>
</reference>
<comment type="subunit">
    <text evidence="8">Part of the 50S ribosomal subunit.</text>
</comment>
<keyword evidence="3 8" id="KW-0694">RNA-binding</keyword>
<evidence type="ECO:0000256" key="9">
    <source>
        <dbReference type="RuleBase" id="RU003477"/>
    </source>
</evidence>
<dbReference type="InterPro" id="IPR003256">
    <property type="entry name" value="Ribosomal_uL24"/>
</dbReference>
<dbReference type="Pfam" id="PF00467">
    <property type="entry name" value="KOW"/>
    <property type="match status" value="1"/>
</dbReference>
<dbReference type="InterPro" id="IPR008991">
    <property type="entry name" value="Translation_prot_SH3-like_sf"/>
</dbReference>
<dbReference type="InterPro" id="IPR057264">
    <property type="entry name" value="Ribosomal_uL24_C"/>
</dbReference>
<dbReference type="InterPro" id="IPR005825">
    <property type="entry name" value="Ribosomal_uL24_CS"/>
</dbReference>
<organism evidence="11 12">
    <name type="scientific">Candidatus Lloydbacteria bacterium RIFCSPHIGHO2_02_FULL_51_22</name>
    <dbReference type="NCBI Taxonomy" id="1798663"/>
    <lineage>
        <taxon>Bacteria</taxon>
        <taxon>Candidatus Lloydiibacteriota</taxon>
    </lineage>
</organism>
<dbReference type="GO" id="GO:1990904">
    <property type="term" value="C:ribonucleoprotein complex"/>
    <property type="evidence" value="ECO:0007669"/>
    <property type="project" value="UniProtKB-KW"/>
</dbReference>
<dbReference type="SUPFAM" id="SSF50104">
    <property type="entry name" value="Translation proteins SH3-like domain"/>
    <property type="match status" value="1"/>
</dbReference>
<protein>
    <recommendedName>
        <fullName evidence="6 8">Large ribosomal subunit protein uL24</fullName>
    </recommendedName>
</protein>
<evidence type="ECO:0000259" key="10">
    <source>
        <dbReference type="SMART" id="SM00739"/>
    </source>
</evidence>
<dbReference type="NCBIfam" id="TIGR01079">
    <property type="entry name" value="rplX_bact"/>
    <property type="match status" value="1"/>
</dbReference>
<comment type="caution">
    <text evidence="11">The sequence shown here is derived from an EMBL/GenBank/DDBJ whole genome shotgun (WGS) entry which is preliminary data.</text>
</comment>
<evidence type="ECO:0000256" key="3">
    <source>
        <dbReference type="ARBA" id="ARBA00022884"/>
    </source>
</evidence>
<keyword evidence="4 8" id="KW-0689">Ribosomal protein</keyword>
<evidence type="ECO:0000256" key="8">
    <source>
        <dbReference type="HAMAP-Rule" id="MF_01326"/>
    </source>
</evidence>
<evidence type="ECO:0000256" key="7">
    <source>
        <dbReference type="ARBA" id="ARBA00058688"/>
    </source>
</evidence>
<dbReference type="SMART" id="SM00739">
    <property type="entry name" value="KOW"/>
    <property type="match status" value="1"/>
</dbReference>
<gene>
    <name evidence="8" type="primary">rplX</name>
    <name evidence="11" type="ORF">A3D67_01340</name>
</gene>
<dbReference type="Pfam" id="PF17136">
    <property type="entry name" value="ribosomal_L24"/>
    <property type="match status" value="1"/>
</dbReference>
<dbReference type="GO" id="GO:0019843">
    <property type="term" value="F:rRNA binding"/>
    <property type="evidence" value="ECO:0007669"/>
    <property type="project" value="UniProtKB-UniRule"/>
</dbReference>
<keyword evidence="5 8" id="KW-0687">Ribonucleoprotein</keyword>
<accession>A0A1G2DBQ6</accession>
<evidence type="ECO:0000256" key="1">
    <source>
        <dbReference type="ARBA" id="ARBA00010618"/>
    </source>
</evidence>
<evidence type="ECO:0000313" key="12">
    <source>
        <dbReference type="Proteomes" id="UP000178099"/>
    </source>
</evidence>
<evidence type="ECO:0000256" key="2">
    <source>
        <dbReference type="ARBA" id="ARBA00022730"/>
    </source>
</evidence>
<dbReference type="CDD" id="cd06089">
    <property type="entry name" value="KOW_RPL26"/>
    <property type="match status" value="1"/>
</dbReference>
<dbReference type="Proteomes" id="UP000178099">
    <property type="component" value="Unassembled WGS sequence"/>
</dbReference>
<comment type="similarity">
    <text evidence="1 8 9">Belongs to the universal ribosomal protein uL24 family.</text>
</comment>
<dbReference type="PANTHER" id="PTHR12903">
    <property type="entry name" value="MITOCHONDRIAL RIBOSOMAL PROTEIN L24"/>
    <property type="match status" value="1"/>
</dbReference>
<dbReference type="GO" id="GO:0003735">
    <property type="term" value="F:structural constituent of ribosome"/>
    <property type="evidence" value="ECO:0007669"/>
    <property type="project" value="InterPro"/>
</dbReference>
<evidence type="ECO:0000256" key="5">
    <source>
        <dbReference type="ARBA" id="ARBA00023274"/>
    </source>
</evidence>
<dbReference type="GO" id="GO:0005840">
    <property type="term" value="C:ribosome"/>
    <property type="evidence" value="ECO:0007669"/>
    <property type="project" value="UniProtKB-KW"/>
</dbReference>
<dbReference type="InterPro" id="IPR014722">
    <property type="entry name" value="Rib_uL2_dom2"/>
</dbReference>
<dbReference type="InterPro" id="IPR005824">
    <property type="entry name" value="KOW"/>
</dbReference>
<name>A0A1G2DBQ6_9BACT</name>